<accession>A0A917QKR7</accession>
<feature type="region of interest" description="Disordered" evidence="1">
    <location>
        <begin position="202"/>
        <end position="235"/>
    </location>
</feature>
<name>A0A917QKR7_9NOCA</name>
<evidence type="ECO:0000313" key="3">
    <source>
        <dbReference type="Proteomes" id="UP000612956"/>
    </source>
</evidence>
<evidence type="ECO:0000313" key="2">
    <source>
        <dbReference type="EMBL" id="GGK55027.1"/>
    </source>
</evidence>
<protein>
    <submittedName>
        <fullName evidence="2">Uncharacterized protein</fullName>
    </submittedName>
</protein>
<sequence length="282" mass="30655">MSTNVISELQRLEEQESTGILETADGEFHLDRGVVVAAGCQRTVGLERLLAKAGVATAEQWQRGEPNSIADRARLELLARLAVFDAAFFLLAGTSDPKFRSTSPHWLAPVCRVRPRALVREYRRRAGTPPGPWRADLVTAAPVIPAKSLCRAPVQLTGDRAAIMAAADAKRSVADIARDLGRTTYGCLVTVRELTTAGLIEPPRTRGRHARPDSLPAGLPAPLPRRARGESAAHLSRRYTVDEEAAVTRRYAPRSDAAPTPRWAPVSSDLLIRLRAALEELA</sequence>
<keyword evidence="3" id="KW-1185">Reference proteome</keyword>
<proteinExistence type="predicted"/>
<comment type="caution">
    <text evidence="2">The sequence shown here is derived from an EMBL/GenBank/DDBJ whole genome shotgun (WGS) entry which is preliminary data.</text>
</comment>
<organism evidence="2 3">
    <name type="scientific">Nocardia camponoti</name>
    <dbReference type="NCBI Taxonomy" id="1616106"/>
    <lineage>
        <taxon>Bacteria</taxon>
        <taxon>Bacillati</taxon>
        <taxon>Actinomycetota</taxon>
        <taxon>Actinomycetes</taxon>
        <taxon>Mycobacteriales</taxon>
        <taxon>Nocardiaceae</taxon>
        <taxon>Nocardia</taxon>
    </lineage>
</organism>
<dbReference type="AlphaFoldDB" id="A0A917QKR7"/>
<dbReference type="EMBL" id="BMMW01000002">
    <property type="protein sequence ID" value="GGK55027.1"/>
    <property type="molecule type" value="Genomic_DNA"/>
</dbReference>
<reference evidence="2" key="2">
    <citation type="submission" date="2020-09" db="EMBL/GenBank/DDBJ databases">
        <authorList>
            <person name="Sun Q."/>
            <person name="Zhou Y."/>
        </authorList>
    </citation>
    <scope>NUCLEOTIDE SEQUENCE</scope>
    <source>
        <strain evidence="2">CGMCC 4.7278</strain>
    </source>
</reference>
<dbReference type="Proteomes" id="UP000612956">
    <property type="component" value="Unassembled WGS sequence"/>
</dbReference>
<evidence type="ECO:0000256" key="1">
    <source>
        <dbReference type="SAM" id="MobiDB-lite"/>
    </source>
</evidence>
<dbReference type="RefSeq" id="WP_188829366.1">
    <property type="nucleotide sequence ID" value="NZ_BMMW01000002.1"/>
</dbReference>
<reference evidence="2" key="1">
    <citation type="journal article" date="2014" name="Int. J. Syst. Evol. Microbiol.">
        <title>Complete genome sequence of Corynebacterium casei LMG S-19264T (=DSM 44701T), isolated from a smear-ripened cheese.</title>
        <authorList>
            <consortium name="US DOE Joint Genome Institute (JGI-PGF)"/>
            <person name="Walter F."/>
            <person name="Albersmeier A."/>
            <person name="Kalinowski J."/>
            <person name="Ruckert C."/>
        </authorList>
    </citation>
    <scope>NUCLEOTIDE SEQUENCE</scope>
    <source>
        <strain evidence="2">CGMCC 4.7278</strain>
    </source>
</reference>
<gene>
    <name evidence="2" type="ORF">GCM10011591_28680</name>
</gene>